<organism evidence="2 3">
    <name type="scientific">Burkholderia vietnamiensis (strain G4 / LMG 22486)</name>
    <name type="common">Burkholderia cepacia (strain R1808)</name>
    <dbReference type="NCBI Taxonomy" id="269482"/>
    <lineage>
        <taxon>Bacteria</taxon>
        <taxon>Pseudomonadati</taxon>
        <taxon>Pseudomonadota</taxon>
        <taxon>Betaproteobacteria</taxon>
        <taxon>Burkholderiales</taxon>
        <taxon>Burkholderiaceae</taxon>
        <taxon>Burkholderia</taxon>
        <taxon>Burkholderia cepacia complex</taxon>
    </lineage>
</organism>
<name>A4JSG1_BURVG</name>
<dbReference type="AlphaFoldDB" id="A4JSG1"/>
<evidence type="ECO:0000313" key="2">
    <source>
        <dbReference type="EMBL" id="ABO59214.1"/>
    </source>
</evidence>
<proteinExistence type="predicted"/>
<evidence type="ECO:0000313" key="3">
    <source>
        <dbReference type="Proteomes" id="UP000002287"/>
    </source>
</evidence>
<dbReference type="EMBL" id="CP000616">
    <property type="protein sequence ID" value="ABO59214.1"/>
    <property type="molecule type" value="Genomic_DNA"/>
</dbReference>
<dbReference type="Proteomes" id="UP000002287">
    <property type="component" value="Chromosome 3"/>
</dbReference>
<feature type="region of interest" description="Disordered" evidence="1">
    <location>
        <begin position="1"/>
        <end position="53"/>
    </location>
</feature>
<sequence>MRRRPPRAASIAPLGQKGRRRGGTAGRVDAPASRPRLGARVNRGAARHAIRPE</sequence>
<evidence type="ECO:0000256" key="1">
    <source>
        <dbReference type="SAM" id="MobiDB-lite"/>
    </source>
</evidence>
<reference evidence="3" key="1">
    <citation type="submission" date="2007-03" db="EMBL/GenBank/DDBJ databases">
        <title>Complete sequence of chromosome 3 of Burkholderia vietnamiensis G4.</title>
        <authorList>
            <consortium name="US DOE Joint Genome Institute"/>
            <person name="Copeland A."/>
            <person name="Lucas S."/>
            <person name="Lapidus A."/>
            <person name="Barry K."/>
            <person name="Detter J.C."/>
            <person name="Glavina del Rio T."/>
            <person name="Hammon N."/>
            <person name="Israni S."/>
            <person name="Dalin E."/>
            <person name="Tice H."/>
            <person name="Pitluck S."/>
            <person name="Chain P."/>
            <person name="Malfatti S."/>
            <person name="Shin M."/>
            <person name="Vergez L."/>
            <person name="Schmutz J."/>
            <person name="Larimer F."/>
            <person name="Land M."/>
            <person name="Hauser L."/>
            <person name="Kyrpides N."/>
            <person name="Tiedje J."/>
            <person name="Richardson P."/>
        </authorList>
    </citation>
    <scope>NUCLEOTIDE SEQUENCE [LARGE SCALE GENOMIC DNA]</scope>
    <source>
        <strain evidence="3">G4 / LMG 22486</strain>
    </source>
</reference>
<gene>
    <name evidence="2" type="ordered locus">Bcep1808_6314</name>
</gene>
<protein>
    <submittedName>
        <fullName evidence="2">Uncharacterized protein</fullName>
    </submittedName>
</protein>
<accession>A4JSG1</accession>
<dbReference type="HOGENOM" id="CLU_3059483_0_0_4"/>
<dbReference type="KEGG" id="bvi:Bcep1808_6314"/>